<evidence type="ECO:0000256" key="3">
    <source>
        <dbReference type="SAM" id="MobiDB-lite"/>
    </source>
</evidence>
<dbReference type="PANTHER" id="PTHR30158">
    <property type="entry name" value="ACRA/E-RELATED COMPONENT OF DRUG EFFLUX TRANSPORTER"/>
    <property type="match status" value="1"/>
</dbReference>
<dbReference type="Pfam" id="PF25917">
    <property type="entry name" value="BSH_RND"/>
    <property type="match status" value="1"/>
</dbReference>
<evidence type="ECO:0000259" key="7">
    <source>
        <dbReference type="Pfam" id="PF25967"/>
    </source>
</evidence>
<feature type="domain" description="Multidrug resistance protein MdtA-like alpha-helical hairpin" evidence="4">
    <location>
        <begin position="128"/>
        <end position="196"/>
    </location>
</feature>
<dbReference type="GO" id="GO:0022857">
    <property type="term" value="F:transmembrane transporter activity"/>
    <property type="evidence" value="ECO:0007669"/>
    <property type="project" value="InterPro"/>
</dbReference>
<reference evidence="8 9" key="1">
    <citation type="submission" date="2017-03" db="EMBL/GenBank/DDBJ databases">
        <title>Genome sequence of Sphingomonas dokdonensis DSM 21029.</title>
        <authorList>
            <person name="Poehlein A."/>
            <person name="Wuebbeler J.H."/>
            <person name="Steinbuechel A."/>
            <person name="Daniel R."/>
        </authorList>
    </citation>
    <scope>NUCLEOTIDE SEQUENCE [LARGE SCALE GENOMIC DNA]</scope>
    <source>
        <strain evidence="8 9">DSM 21029</strain>
    </source>
</reference>
<dbReference type="Gene3D" id="1.10.287.470">
    <property type="entry name" value="Helix hairpin bin"/>
    <property type="match status" value="1"/>
</dbReference>
<dbReference type="FunFam" id="2.40.420.20:FF:000001">
    <property type="entry name" value="Efflux RND transporter periplasmic adaptor subunit"/>
    <property type="match status" value="1"/>
</dbReference>
<feature type="domain" description="Multidrug resistance protein MdtA-like C-terminal permuted SH3" evidence="7">
    <location>
        <begin position="324"/>
        <end position="384"/>
    </location>
</feature>
<comment type="similarity">
    <text evidence="2">Belongs to the membrane fusion protein (MFP) (TC 8.A.1) family.</text>
</comment>
<dbReference type="Pfam" id="PF25876">
    <property type="entry name" value="HH_MFP_RND"/>
    <property type="match status" value="1"/>
</dbReference>
<dbReference type="AlphaFoldDB" id="A0A245ZVA2"/>
<proteinExistence type="inferred from homology"/>
<feature type="domain" description="Multidrug resistance protein MdtA-like barrel-sandwich hybrid" evidence="5">
    <location>
        <begin position="88"/>
        <end position="229"/>
    </location>
</feature>
<dbReference type="InterPro" id="IPR058627">
    <property type="entry name" value="MdtA-like_C"/>
</dbReference>
<dbReference type="Pfam" id="PF25944">
    <property type="entry name" value="Beta-barrel_RND"/>
    <property type="match status" value="1"/>
</dbReference>
<dbReference type="GO" id="GO:0046677">
    <property type="term" value="P:response to antibiotic"/>
    <property type="evidence" value="ECO:0007669"/>
    <property type="project" value="TreeGrafter"/>
</dbReference>
<dbReference type="Pfam" id="PF25967">
    <property type="entry name" value="RND-MFP_C"/>
    <property type="match status" value="1"/>
</dbReference>
<dbReference type="SUPFAM" id="SSF111369">
    <property type="entry name" value="HlyD-like secretion proteins"/>
    <property type="match status" value="1"/>
</dbReference>
<dbReference type="InterPro" id="IPR006143">
    <property type="entry name" value="RND_pump_MFP"/>
</dbReference>
<dbReference type="Gene3D" id="2.40.30.170">
    <property type="match status" value="1"/>
</dbReference>
<dbReference type="EMBL" id="NBBI01000001">
    <property type="protein sequence ID" value="OWK33687.1"/>
    <property type="molecule type" value="Genomic_DNA"/>
</dbReference>
<evidence type="ECO:0000259" key="4">
    <source>
        <dbReference type="Pfam" id="PF25876"/>
    </source>
</evidence>
<evidence type="ECO:0000259" key="5">
    <source>
        <dbReference type="Pfam" id="PF25917"/>
    </source>
</evidence>
<dbReference type="Gene3D" id="2.40.50.100">
    <property type="match status" value="1"/>
</dbReference>
<dbReference type="InterPro" id="IPR058626">
    <property type="entry name" value="MdtA-like_b-barrel"/>
</dbReference>
<accession>A0A245ZVA2</accession>
<dbReference type="GO" id="GO:0005886">
    <property type="term" value="C:plasma membrane"/>
    <property type="evidence" value="ECO:0007669"/>
    <property type="project" value="UniProtKB-SubCell"/>
</dbReference>
<organism evidence="8 9">
    <name type="scientific">Sphingomonas dokdonensis</name>
    <dbReference type="NCBI Taxonomy" id="344880"/>
    <lineage>
        <taxon>Bacteria</taxon>
        <taxon>Pseudomonadati</taxon>
        <taxon>Pseudomonadota</taxon>
        <taxon>Alphaproteobacteria</taxon>
        <taxon>Sphingomonadales</taxon>
        <taxon>Sphingomonadaceae</taxon>
        <taxon>Sphingomonas</taxon>
    </lineage>
</organism>
<protein>
    <submittedName>
        <fullName evidence="8">Toluene efflux pump periplasmic linker protein TtgA</fullName>
    </submittedName>
</protein>
<feature type="region of interest" description="Disordered" evidence="3">
    <location>
        <begin position="384"/>
        <end position="423"/>
    </location>
</feature>
<dbReference type="InterPro" id="IPR058624">
    <property type="entry name" value="MdtA-like_HH"/>
</dbReference>
<comment type="subcellular location">
    <subcellularLocation>
        <location evidence="1">Cell envelope</location>
    </subcellularLocation>
</comment>
<dbReference type="NCBIfam" id="TIGR01730">
    <property type="entry name" value="RND_mfp"/>
    <property type="match status" value="1"/>
</dbReference>
<gene>
    <name evidence="8" type="primary">ttgA_2</name>
    <name evidence="8" type="ORF">SPDO_05710</name>
</gene>
<dbReference type="Proteomes" id="UP000197290">
    <property type="component" value="Unassembled WGS sequence"/>
</dbReference>
<evidence type="ECO:0000313" key="9">
    <source>
        <dbReference type="Proteomes" id="UP000197290"/>
    </source>
</evidence>
<dbReference type="PANTHER" id="PTHR30158:SF3">
    <property type="entry name" value="MULTIDRUG EFFLUX PUMP SUBUNIT ACRA-RELATED"/>
    <property type="match status" value="1"/>
</dbReference>
<evidence type="ECO:0000256" key="2">
    <source>
        <dbReference type="ARBA" id="ARBA00009477"/>
    </source>
</evidence>
<dbReference type="InterPro" id="IPR058625">
    <property type="entry name" value="MdtA-like_BSH"/>
</dbReference>
<name>A0A245ZVA2_9SPHN</name>
<evidence type="ECO:0000259" key="6">
    <source>
        <dbReference type="Pfam" id="PF25944"/>
    </source>
</evidence>
<evidence type="ECO:0000313" key="8">
    <source>
        <dbReference type="EMBL" id="OWK33687.1"/>
    </source>
</evidence>
<feature type="domain" description="Multidrug resistance protein MdtA-like beta-barrel" evidence="6">
    <location>
        <begin position="233"/>
        <end position="316"/>
    </location>
</feature>
<comment type="caution">
    <text evidence="8">The sequence shown here is derived from an EMBL/GenBank/DDBJ whole genome shotgun (WGS) entry which is preliminary data.</text>
</comment>
<sequence>MFRAPGCCELDQQKGEQIRLHFQPAARALALAAAMALAACSGKGEQPEGGGPGGGRGGPVQVGFVVVRQTSVPLVTELAGRTVAYQSSEVRPQVSGVIQKRFFKEGTIVQRGQPLYQIDPSLYRAAVNEASANVASARATAEAARVRADRFRPLAEIEAVSKQDYTDAVASQRQAEASIAQNRAQLETARVNLRFTTVPAPITGRIGRSIFTVGALVTTSQADPLATIQQLDPIFVDIQQSAADLLQLRRRMAAGGVLPANATVRLKLEDGSDYGATGVVEFSEVVVDQQTGTVTLRARFPNPNGLLLPGMFVRAVFAQAIETNAFLVPQQAVSRDPQGNATVWLVGQNNKVQQRKVETVRTEGADWVVTGGLRAGDKVITQGTANLSDNASVKPVPANTPQQPKPPSPEQLKQQQKAKGKGD</sequence>
<evidence type="ECO:0000256" key="1">
    <source>
        <dbReference type="ARBA" id="ARBA00004196"/>
    </source>
</evidence>
<keyword evidence="9" id="KW-1185">Reference proteome</keyword>
<dbReference type="Gene3D" id="2.40.420.20">
    <property type="match status" value="1"/>
</dbReference>